<name>A0ABV5KH35_9BACL</name>
<evidence type="ECO:0000313" key="2">
    <source>
        <dbReference type="EMBL" id="MFB9324535.1"/>
    </source>
</evidence>
<keyword evidence="3" id="KW-1185">Reference proteome</keyword>
<gene>
    <name evidence="2" type="ORF">ACFFSY_01100</name>
</gene>
<organism evidence="2 3">
    <name type="scientific">Paenibacillus aurantiacus</name>
    <dbReference type="NCBI Taxonomy" id="1936118"/>
    <lineage>
        <taxon>Bacteria</taxon>
        <taxon>Bacillati</taxon>
        <taxon>Bacillota</taxon>
        <taxon>Bacilli</taxon>
        <taxon>Bacillales</taxon>
        <taxon>Paenibacillaceae</taxon>
        <taxon>Paenibacillus</taxon>
    </lineage>
</organism>
<sequence length="73" mass="8593">MKIAYIVQHSYEVGEDEQFDETKIIGIYSSLEKAKSVVDRYKLLPGFREYANNFFIDEYEIDADNWTEGFIKA</sequence>
<reference evidence="2 3" key="1">
    <citation type="submission" date="2024-09" db="EMBL/GenBank/DDBJ databases">
        <authorList>
            <person name="Sun Q."/>
            <person name="Mori K."/>
        </authorList>
    </citation>
    <scope>NUCLEOTIDE SEQUENCE [LARGE SCALE GENOMIC DNA]</scope>
    <source>
        <strain evidence="2 3">TISTR 2452</strain>
    </source>
</reference>
<dbReference type="Pfam" id="PF24024">
    <property type="entry name" value="DUF7336"/>
    <property type="match status" value="1"/>
</dbReference>
<comment type="caution">
    <text evidence="2">The sequence shown here is derived from an EMBL/GenBank/DDBJ whole genome shotgun (WGS) entry which is preliminary data.</text>
</comment>
<dbReference type="InterPro" id="IPR055760">
    <property type="entry name" value="DUF7336"/>
</dbReference>
<dbReference type="RefSeq" id="WP_377488619.1">
    <property type="nucleotide sequence ID" value="NZ_JBHMDO010000003.1"/>
</dbReference>
<proteinExistence type="predicted"/>
<protein>
    <recommendedName>
        <fullName evidence="1">DUF7336 domain-containing protein</fullName>
    </recommendedName>
</protein>
<accession>A0ABV5KH35</accession>
<dbReference type="EMBL" id="JBHMDO010000003">
    <property type="protein sequence ID" value="MFB9324535.1"/>
    <property type="molecule type" value="Genomic_DNA"/>
</dbReference>
<evidence type="ECO:0000313" key="3">
    <source>
        <dbReference type="Proteomes" id="UP001589747"/>
    </source>
</evidence>
<feature type="domain" description="DUF7336" evidence="1">
    <location>
        <begin position="3"/>
        <end position="70"/>
    </location>
</feature>
<dbReference type="Proteomes" id="UP001589747">
    <property type="component" value="Unassembled WGS sequence"/>
</dbReference>
<evidence type="ECO:0000259" key="1">
    <source>
        <dbReference type="Pfam" id="PF24024"/>
    </source>
</evidence>